<evidence type="ECO:0000256" key="1">
    <source>
        <dbReference type="SAM" id="SignalP"/>
    </source>
</evidence>
<sequence length="335" mass="35816">MTSPTRPLLRRICAAVAAVVLAGVVIAGSPAPDARAGGFTAAGAVSGLGASTLAAVQSHPFYAAAVGAEQTDGDDFDPGLIISDYNFFNSAAMTEEQVQDFLDSAPCKPRDESPCLRDFSQDTTFQAAVERGHCDAYLPGKDESAARIITKVAAACGVSPRVLLVLLQKEQSLVTRPNASGYLRATGYGCPDTADCDQKYFGFFNQVYNAAWQFRQYTQHPDRAYRIGAVPVGFNPDAACGSTVVKVANQATANLYNYTPYQPNKAALADLKGEGDDCSTHGNLNFWLLYSKWFGSPDTEPYPTIFGPCANLVGGQPCDAPRWVLDDVEDQRLLG</sequence>
<keyword evidence="1" id="KW-0732">Signal</keyword>
<gene>
    <name evidence="2" type="ORF">E4M00_13605</name>
</gene>
<dbReference type="RefSeq" id="WP_135121060.1">
    <property type="nucleotide sequence ID" value="NZ_SPQZ01000005.1"/>
</dbReference>
<feature type="signal peptide" evidence="1">
    <location>
        <begin position="1"/>
        <end position="27"/>
    </location>
</feature>
<dbReference type="EMBL" id="SPQZ01000005">
    <property type="protein sequence ID" value="TFV96359.1"/>
    <property type="molecule type" value="Genomic_DNA"/>
</dbReference>
<evidence type="ECO:0000313" key="2">
    <source>
        <dbReference type="EMBL" id="TFV96359.1"/>
    </source>
</evidence>
<accession>A0A4Y9QV15</accession>
<feature type="chain" id="PRO_5039299827" description="Hemagglutinin" evidence="1">
    <location>
        <begin position="28"/>
        <end position="335"/>
    </location>
</feature>
<dbReference type="Proteomes" id="UP000298127">
    <property type="component" value="Unassembled WGS sequence"/>
</dbReference>
<evidence type="ECO:0000313" key="3">
    <source>
        <dbReference type="Proteomes" id="UP000298127"/>
    </source>
</evidence>
<proteinExistence type="predicted"/>
<organism evidence="2 3">
    <name type="scientific">Orlajensenia leifsoniae</name>
    <dbReference type="NCBI Taxonomy" id="2561933"/>
    <lineage>
        <taxon>Bacteria</taxon>
        <taxon>Bacillati</taxon>
        <taxon>Actinomycetota</taxon>
        <taxon>Actinomycetes</taxon>
        <taxon>Micrococcales</taxon>
        <taxon>Microbacteriaceae</taxon>
        <taxon>Orlajensenia</taxon>
    </lineage>
</organism>
<protein>
    <recommendedName>
        <fullName evidence="4">Hemagglutinin</fullName>
    </recommendedName>
</protein>
<reference evidence="2 3" key="1">
    <citation type="journal article" date="2018" name="J. Microbiol.">
        <title>Leifsonia flava sp. nov., a novel actinobacterium isolated from the rhizosphere of Aquilegia viridiflora.</title>
        <authorList>
            <person name="Cai Y."/>
            <person name="Tao W.Z."/>
            <person name="Ma Y.J."/>
            <person name="Cheng J."/>
            <person name="Zhang M.Y."/>
            <person name="Zhang Y.X."/>
        </authorList>
    </citation>
    <scope>NUCLEOTIDE SEQUENCE [LARGE SCALE GENOMIC DNA]</scope>
    <source>
        <strain evidence="2 3">SYP-B2174</strain>
    </source>
</reference>
<evidence type="ECO:0008006" key="4">
    <source>
        <dbReference type="Google" id="ProtNLM"/>
    </source>
</evidence>
<comment type="caution">
    <text evidence="2">The sequence shown here is derived from an EMBL/GenBank/DDBJ whole genome shotgun (WGS) entry which is preliminary data.</text>
</comment>
<keyword evidence="3" id="KW-1185">Reference proteome</keyword>
<dbReference type="AlphaFoldDB" id="A0A4Y9QV15"/>
<name>A0A4Y9QV15_9MICO</name>